<dbReference type="InterPro" id="IPR043138">
    <property type="entry name" value="GGT_lsub"/>
</dbReference>
<dbReference type="OrthoDB" id="2015213at2759"/>
<reference evidence="1 2" key="1">
    <citation type="submission" date="2017-12" db="EMBL/GenBank/DDBJ databases">
        <title>Sequencing, de novo assembly and annotation of complete genome of a new Thraustochytrid species, strain FCC1311.</title>
        <authorList>
            <person name="Sedici K."/>
            <person name="Godart F."/>
            <person name="Aiese Cigliano R."/>
            <person name="Sanseverino W."/>
            <person name="Barakat M."/>
            <person name="Ortet P."/>
            <person name="Marechal E."/>
            <person name="Cagnac O."/>
            <person name="Amato A."/>
        </authorList>
    </citation>
    <scope>NUCLEOTIDE SEQUENCE [LARGE SCALE GENOMIC DNA]</scope>
</reference>
<dbReference type="EMBL" id="BEYU01000179">
    <property type="protein sequence ID" value="GBG34071.1"/>
    <property type="molecule type" value="Genomic_DNA"/>
</dbReference>
<comment type="caution">
    <text evidence="1">The sequence shown here is derived from an EMBL/GenBank/DDBJ whole genome shotgun (WGS) entry which is preliminary data.</text>
</comment>
<sequence length="560" mass="59654">MVLFQSRRSAVFARHGMVASSQSLASSHGLQILREGGNAVDAAIAMAATLNVTEPCSTGLGGDCFLLFYEAATKKVFALNGSGRSPAKLTLDRAKSESAPEATALDPSSVHCVTVPGTAAGWDDAVKRWGTMPLAKVLEPAAALAEEGFPVAGITALEWERQSVQLRPESTRCEMLVQDESGSGGARAPRAGEIFRNPGLARTLRELGAGGKDAFYKGRAGEAICRILNEMGSTMEQDDLAAHVSTFPEPIHVRYGDMDVIEVPPSGQGIAALMGLNLLAAAKRQSKGLDPETMAHGSKEHLHLLVECMRFAFADARQFVADPDVVDVPIQGLIDSSYADIQIKNFREDRAVADVKYGTPMAGSDTVSFQVIDGAGNAVSMVNSNYEGFGSGIVPKGCGFTLQNRGANFSLVSDHLNVVAPRKRPYHTIIPALALHHDTQELYCSFTNMGGFAQAPAHVQLMVNMLDYKLDPQTAIDMPRFVICAGEANGEVAFEDGFSPEVIATLEKMGHRVLKPNGKCTVTGLDRLLFGRAQIITRDRKTGVLCGGSDGRADGLAIGY</sequence>
<evidence type="ECO:0000313" key="1">
    <source>
        <dbReference type="EMBL" id="GBG34071.1"/>
    </source>
</evidence>
<dbReference type="InterPro" id="IPR043137">
    <property type="entry name" value="GGT_ssub_C"/>
</dbReference>
<protein>
    <submittedName>
        <fullName evidence="1">Gamma-glutamyltranspeptidase</fullName>
    </submittedName>
</protein>
<evidence type="ECO:0000313" key="2">
    <source>
        <dbReference type="Proteomes" id="UP000241890"/>
    </source>
</evidence>
<dbReference type="Gene3D" id="1.10.246.130">
    <property type="match status" value="1"/>
</dbReference>
<dbReference type="Pfam" id="PF01019">
    <property type="entry name" value="G_glu_transpept"/>
    <property type="match status" value="1"/>
</dbReference>
<accession>A0A2R5H011</accession>
<keyword evidence="2" id="KW-1185">Reference proteome</keyword>
<dbReference type="Gene3D" id="3.60.20.40">
    <property type="match status" value="1"/>
</dbReference>
<organism evidence="1 2">
    <name type="scientific">Hondaea fermentalgiana</name>
    <dbReference type="NCBI Taxonomy" id="2315210"/>
    <lineage>
        <taxon>Eukaryota</taxon>
        <taxon>Sar</taxon>
        <taxon>Stramenopiles</taxon>
        <taxon>Bigyra</taxon>
        <taxon>Labyrinthulomycetes</taxon>
        <taxon>Thraustochytrida</taxon>
        <taxon>Thraustochytriidae</taxon>
        <taxon>Hondaea</taxon>
    </lineage>
</organism>
<name>A0A2R5H011_9STRA</name>
<dbReference type="PANTHER" id="PTHR43881:SF1">
    <property type="entry name" value="GAMMA-GLUTAMYLTRANSPEPTIDASE (AFU_ORTHOLOGUE AFUA_4G13580)"/>
    <property type="match status" value="1"/>
</dbReference>
<gene>
    <name evidence="1" type="ORF">FCC1311_102942</name>
</gene>
<dbReference type="PANTHER" id="PTHR43881">
    <property type="entry name" value="GAMMA-GLUTAMYLTRANSPEPTIDASE (AFU_ORTHOLOGUE AFUA_4G13580)"/>
    <property type="match status" value="1"/>
</dbReference>
<dbReference type="InterPro" id="IPR052896">
    <property type="entry name" value="GGT-like_enzyme"/>
</dbReference>
<dbReference type="InParanoid" id="A0A2R5H011"/>
<dbReference type="SUPFAM" id="SSF56235">
    <property type="entry name" value="N-terminal nucleophile aminohydrolases (Ntn hydrolases)"/>
    <property type="match status" value="1"/>
</dbReference>
<dbReference type="Proteomes" id="UP000241890">
    <property type="component" value="Unassembled WGS sequence"/>
</dbReference>
<dbReference type="InterPro" id="IPR029055">
    <property type="entry name" value="Ntn_hydrolases_N"/>
</dbReference>
<dbReference type="AlphaFoldDB" id="A0A2R5H011"/>
<dbReference type="PRINTS" id="PR01210">
    <property type="entry name" value="GGTRANSPTASE"/>
</dbReference>
<proteinExistence type="predicted"/>